<comment type="caution">
    <text evidence="1">The sequence shown here is derived from an EMBL/GenBank/DDBJ whole genome shotgun (WGS) entry which is preliminary data.</text>
</comment>
<organism evidence="1 2">
    <name type="scientific">Datura stramonium</name>
    <name type="common">Jimsonweed</name>
    <name type="synonym">Common thornapple</name>
    <dbReference type="NCBI Taxonomy" id="4076"/>
    <lineage>
        <taxon>Eukaryota</taxon>
        <taxon>Viridiplantae</taxon>
        <taxon>Streptophyta</taxon>
        <taxon>Embryophyta</taxon>
        <taxon>Tracheophyta</taxon>
        <taxon>Spermatophyta</taxon>
        <taxon>Magnoliopsida</taxon>
        <taxon>eudicotyledons</taxon>
        <taxon>Gunneridae</taxon>
        <taxon>Pentapetalae</taxon>
        <taxon>asterids</taxon>
        <taxon>lamiids</taxon>
        <taxon>Solanales</taxon>
        <taxon>Solanaceae</taxon>
        <taxon>Solanoideae</taxon>
        <taxon>Datureae</taxon>
        <taxon>Datura</taxon>
    </lineage>
</organism>
<keyword evidence="2" id="KW-1185">Reference proteome</keyword>
<dbReference type="EMBL" id="JACEIK010000183">
    <property type="protein sequence ID" value="MCD7451874.1"/>
    <property type="molecule type" value="Genomic_DNA"/>
</dbReference>
<proteinExistence type="predicted"/>
<dbReference type="Proteomes" id="UP000823775">
    <property type="component" value="Unassembled WGS sequence"/>
</dbReference>
<evidence type="ECO:0000313" key="2">
    <source>
        <dbReference type="Proteomes" id="UP000823775"/>
    </source>
</evidence>
<reference evidence="1 2" key="1">
    <citation type="journal article" date="2021" name="BMC Genomics">
        <title>Datura genome reveals duplications of psychoactive alkaloid biosynthetic genes and high mutation rate following tissue culture.</title>
        <authorList>
            <person name="Rajewski A."/>
            <person name="Carter-House D."/>
            <person name="Stajich J."/>
            <person name="Litt A."/>
        </authorList>
    </citation>
    <scope>NUCLEOTIDE SEQUENCE [LARGE SCALE GENOMIC DNA]</scope>
    <source>
        <strain evidence="1">AR-01</strain>
    </source>
</reference>
<evidence type="ECO:0000313" key="1">
    <source>
        <dbReference type="EMBL" id="MCD7451874.1"/>
    </source>
</evidence>
<name>A0ABS8RZ47_DATST</name>
<gene>
    <name evidence="1" type="ORF">HAX54_013700</name>
</gene>
<sequence>MLVYMHIKGLRINFGAVVKDNMRRLRDNYRWKFYYGSLLNQFFKDVGIKEEEAGLHLPLARHLVSKMMDVTK</sequence>
<protein>
    <submittedName>
        <fullName evidence="1">Uncharacterized protein</fullName>
    </submittedName>
</protein>
<accession>A0ABS8RZ47</accession>
<feature type="non-terminal residue" evidence="1">
    <location>
        <position position="72"/>
    </location>
</feature>